<keyword evidence="7 17" id="KW-0067">ATP-binding</keyword>
<dbReference type="InterPro" id="IPR036652">
    <property type="entry name" value="YjeF_N_dom_sf"/>
</dbReference>
<keyword evidence="5 18" id="KW-0479">Metal-binding</keyword>
<comment type="cofactor">
    <cofactor evidence="17">
        <name>Mg(2+)</name>
        <dbReference type="ChEBI" id="CHEBI:18420"/>
    </cofactor>
</comment>
<feature type="binding site" evidence="18">
    <location>
        <position position="125"/>
    </location>
    <ligand>
        <name>K(+)</name>
        <dbReference type="ChEBI" id="CHEBI:29103"/>
    </ligand>
</feature>
<dbReference type="GO" id="GO:0046872">
    <property type="term" value="F:metal ion binding"/>
    <property type="evidence" value="ECO:0007669"/>
    <property type="project" value="UniProtKB-UniRule"/>
</dbReference>
<comment type="similarity">
    <text evidence="4 19">In the C-terminal section; belongs to the NnrD/CARKD family.</text>
</comment>
<organism evidence="22 23">
    <name type="scientific">Pseudoxanthomonas taiwanensis</name>
    <dbReference type="NCBI Taxonomy" id="176598"/>
    <lineage>
        <taxon>Bacteria</taxon>
        <taxon>Pseudomonadati</taxon>
        <taxon>Pseudomonadota</taxon>
        <taxon>Gammaproteobacteria</taxon>
        <taxon>Lysobacterales</taxon>
        <taxon>Lysobacteraceae</taxon>
        <taxon>Pseudoxanthomonas</taxon>
    </lineage>
</organism>
<evidence type="ECO:0000256" key="5">
    <source>
        <dbReference type="ARBA" id="ARBA00022723"/>
    </source>
</evidence>
<keyword evidence="6 17" id="KW-0547">Nucleotide-binding</keyword>
<comment type="function">
    <text evidence="17">Catalyzes the dehydration of the S-form of NAD(P)HX at the expense of ADP, which is converted to AMP. Together with NAD(P)HX epimerase, which catalyzes the epimerization of the S- and R-forms, the enzyme allows the repair of both epimers of NAD(P)HX, a damaged form of NAD(P)H that is a result of enzymatic or heat-dependent hydration.</text>
</comment>
<dbReference type="PIRSF" id="PIRSF017184">
    <property type="entry name" value="Nnr"/>
    <property type="match status" value="1"/>
</dbReference>
<evidence type="ECO:0000256" key="12">
    <source>
        <dbReference type="ARBA" id="ARBA00023239"/>
    </source>
</evidence>
<comment type="subunit">
    <text evidence="17">Homotetramer.</text>
</comment>
<evidence type="ECO:0000256" key="19">
    <source>
        <dbReference type="PIRNR" id="PIRNR017184"/>
    </source>
</evidence>
<evidence type="ECO:0000256" key="13">
    <source>
        <dbReference type="ARBA" id="ARBA00023268"/>
    </source>
</evidence>
<dbReference type="SUPFAM" id="SSF64153">
    <property type="entry name" value="YjeF N-terminal domain-like"/>
    <property type="match status" value="1"/>
</dbReference>
<evidence type="ECO:0000256" key="15">
    <source>
        <dbReference type="ARBA" id="ARBA00048238"/>
    </source>
</evidence>
<keyword evidence="12 17" id="KW-0456">Lyase</keyword>
<dbReference type="Pfam" id="PF01256">
    <property type="entry name" value="Carb_kinase"/>
    <property type="match status" value="1"/>
</dbReference>
<comment type="catalytic activity">
    <reaction evidence="2 18 19">
        <text>(6R)-NADPHX = (6S)-NADPHX</text>
        <dbReference type="Rhea" id="RHEA:32227"/>
        <dbReference type="ChEBI" id="CHEBI:64076"/>
        <dbReference type="ChEBI" id="CHEBI:64077"/>
        <dbReference type="EC" id="5.1.99.6"/>
    </reaction>
</comment>
<comment type="function">
    <text evidence="14 19">Bifunctional enzyme that catalyzes the epimerization of the S- and R-forms of NAD(P)HX and the dehydration of the S-form of NAD(P)HX at the expense of ADP, which is converted to AMP. This allows the repair of both epimers of NAD(P)HX, a damaged form of NAD(P)H that is a result of enzymatic or heat-dependent hydration.</text>
</comment>
<evidence type="ECO:0000256" key="4">
    <source>
        <dbReference type="ARBA" id="ARBA00009524"/>
    </source>
</evidence>
<dbReference type="HAMAP" id="MF_01966">
    <property type="entry name" value="NADHX_epimerase"/>
    <property type="match status" value="1"/>
</dbReference>
<comment type="catalytic activity">
    <reaction evidence="1 18 19">
        <text>(6R)-NADHX = (6S)-NADHX</text>
        <dbReference type="Rhea" id="RHEA:32215"/>
        <dbReference type="ChEBI" id="CHEBI:64074"/>
        <dbReference type="ChEBI" id="CHEBI:64075"/>
        <dbReference type="EC" id="5.1.99.6"/>
    </reaction>
</comment>
<evidence type="ECO:0000313" key="23">
    <source>
        <dbReference type="Proteomes" id="UP000717981"/>
    </source>
</evidence>
<comment type="cofactor">
    <cofactor evidence="18 19">
        <name>K(+)</name>
        <dbReference type="ChEBI" id="CHEBI:29103"/>
    </cofactor>
    <text evidence="18 19">Binds 1 potassium ion per subunit.</text>
</comment>
<evidence type="ECO:0000256" key="1">
    <source>
        <dbReference type="ARBA" id="ARBA00000013"/>
    </source>
</evidence>
<feature type="binding site" evidence="17">
    <location>
        <position position="430"/>
    </location>
    <ligand>
        <name>AMP</name>
        <dbReference type="ChEBI" id="CHEBI:456215"/>
    </ligand>
</feature>
<dbReference type="Proteomes" id="UP000717981">
    <property type="component" value="Unassembled WGS sequence"/>
</dbReference>
<feature type="binding site" evidence="18">
    <location>
        <position position="63"/>
    </location>
    <ligand>
        <name>K(+)</name>
        <dbReference type="ChEBI" id="CHEBI:29103"/>
    </ligand>
</feature>
<dbReference type="EC" id="4.2.1.136" evidence="19"/>
<feature type="binding site" evidence="17">
    <location>
        <position position="260"/>
    </location>
    <ligand>
        <name>(6S)-NADPHX</name>
        <dbReference type="ChEBI" id="CHEBI:64076"/>
    </ligand>
</feature>
<comment type="similarity">
    <text evidence="3 19">In the N-terminal section; belongs to the NnrE/AIBP family.</text>
</comment>
<feature type="domain" description="YjeF C-terminal" evidence="20">
    <location>
        <begin position="225"/>
        <end position="490"/>
    </location>
</feature>
<dbReference type="NCBIfam" id="TIGR00197">
    <property type="entry name" value="yjeF_nterm"/>
    <property type="match status" value="1"/>
</dbReference>
<dbReference type="GO" id="GO:0110051">
    <property type="term" value="P:metabolite repair"/>
    <property type="evidence" value="ECO:0007669"/>
    <property type="project" value="TreeGrafter"/>
</dbReference>
<evidence type="ECO:0000256" key="8">
    <source>
        <dbReference type="ARBA" id="ARBA00022857"/>
    </source>
</evidence>
<feature type="binding site" evidence="18">
    <location>
        <begin position="129"/>
        <end position="135"/>
    </location>
    <ligand>
        <name>(6S)-NADPHX</name>
        <dbReference type="ChEBI" id="CHEBI:64076"/>
    </ligand>
</feature>
<dbReference type="Gene3D" id="3.40.50.10260">
    <property type="entry name" value="YjeF N-terminal domain"/>
    <property type="match status" value="1"/>
</dbReference>
<dbReference type="GO" id="GO:0046496">
    <property type="term" value="P:nicotinamide nucleotide metabolic process"/>
    <property type="evidence" value="ECO:0007669"/>
    <property type="project" value="UniProtKB-UniRule"/>
</dbReference>
<keyword evidence="8 17" id="KW-0521">NADP</keyword>
<dbReference type="InterPro" id="IPR000631">
    <property type="entry name" value="CARKD"/>
</dbReference>
<dbReference type="HAMAP" id="MF_01965">
    <property type="entry name" value="NADHX_dehydratase"/>
    <property type="match status" value="1"/>
</dbReference>
<dbReference type="InterPro" id="IPR029056">
    <property type="entry name" value="Ribokinase-like"/>
</dbReference>
<protein>
    <recommendedName>
        <fullName evidence="19">Bifunctional NAD(P)H-hydrate repair enzyme</fullName>
    </recommendedName>
    <alternativeName>
        <fullName evidence="19">Nicotinamide nucleotide repair protein</fullName>
    </alternativeName>
    <domain>
        <recommendedName>
            <fullName evidence="19">ADP-dependent (S)-NAD(P)H-hydrate dehydratase</fullName>
            <ecNumber evidence="19">4.2.1.136</ecNumber>
        </recommendedName>
        <alternativeName>
            <fullName evidence="19">ADP-dependent NAD(P)HX dehydratase</fullName>
        </alternativeName>
    </domain>
    <domain>
        <recommendedName>
            <fullName evidence="19">NAD(P)H-hydrate epimerase</fullName>
            <ecNumber evidence="19">5.1.99.6</ecNumber>
        </recommendedName>
    </domain>
</protein>
<comment type="caution">
    <text evidence="22">The sequence shown here is derived from an EMBL/GenBank/DDBJ whole genome shotgun (WGS) entry which is preliminary data.</text>
</comment>
<accession>A0A921NTM8</accession>
<dbReference type="OrthoDB" id="9806925at2"/>
<dbReference type="GO" id="GO:0005524">
    <property type="term" value="F:ATP binding"/>
    <property type="evidence" value="ECO:0007669"/>
    <property type="project" value="UniProtKB-UniRule"/>
</dbReference>
<feature type="binding site" evidence="18">
    <location>
        <begin position="62"/>
        <end position="66"/>
    </location>
    <ligand>
        <name>(6S)-NADPHX</name>
        <dbReference type="ChEBI" id="CHEBI:64076"/>
    </ligand>
</feature>
<evidence type="ECO:0000256" key="18">
    <source>
        <dbReference type="HAMAP-Rule" id="MF_01966"/>
    </source>
</evidence>
<dbReference type="CDD" id="cd01171">
    <property type="entry name" value="YXKO-related"/>
    <property type="match status" value="1"/>
</dbReference>
<proteinExistence type="inferred from homology"/>
<evidence type="ECO:0000256" key="10">
    <source>
        <dbReference type="ARBA" id="ARBA00023027"/>
    </source>
</evidence>
<evidence type="ECO:0000256" key="16">
    <source>
        <dbReference type="ARBA" id="ARBA00049209"/>
    </source>
</evidence>
<evidence type="ECO:0000259" key="20">
    <source>
        <dbReference type="PROSITE" id="PS51383"/>
    </source>
</evidence>
<dbReference type="AlphaFoldDB" id="A0A921NTM8"/>
<dbReference type="EMBL" id="PDWK01000030">
    <property type="protein sequence ID" value="KAF1688986.1"/>
    <property type="molecule type" value="Genomic_DNA"/>
</dbReference>
<keyword evidence="13" id="KW-0511">Multifunctional enzyme</keyword>
<dbReference type="PANTHER" id="PTHR12592:SF0">
    <property type="entry name" value="ATP-DEPENDENT (S)-NAD(P)H-HYDRATE DEHYDRATASE"/>
    <property type="match status" value="1"/>
</dbReference>
<comment type="similarity">
    <text evidence="17">Belongs to the NnrD/CARKD family.</text>
</comment>
<keyword evidence="9 18" id="KW-0630">Potassium</keyword>
<evidence type="ECO:0000256" key="2">
    <source>
        <dbReference type="ARBA" id="ARBA00000909"/>
    </source>
</evidence>
<evidence type="ECO:0000256" key="9">
    <source>
        <dbReference type="ARBA" id="ARBA00022958"/>
    </source>
</evidence>
<dbReference type="PROSITE" id="PS51383">
    <property type="entry name" value="YJEF_C_3"/>
    <property type="match status" value="1"/>
</dbReference>
<feature type="binding site" evidence="17">
    <location>
        <position position="431"/>
    </location>
    <ligand>
        <name>(6S)-NADPHX</name>
        <dbReference type="ChEBI" id="CHEBI:64076"/>
    </ligand>
</feature>
<dbReference type="PROSITE" id="PS51385">
    <property type="entry name" value="YJEF_N"/>
    <property type="match status" value="1"/>
</dbReference>
<evidence type="ECO:0000256" key="6">
    <source>
        <dbReference type="ARBA" id="ARBA00022741"/>
    </source>
</evidence>
<gene>
    <name evidence="18" type="primary">nnrE</name>
    <name evidence="17" type="synonym">nnrD</name>
    <name evidence="22" type="ORF">CR938_07645</name>
</gene>
<evidence type="ECO:0000313" key="22">
    <source>
        <dbReference type="EMBL" id="KAF1688986.1"/>
    </source>
</evidence>
<comment type="catalytic activity">
    <reaction evidence="15 17 19">
        <text>(6S)-NADHX + ADP = AMP + phosphate + NADH + H(+)</text>
        <dbReference type="Rhea" id="RHEA:32223"/>
        <dbReference type="ChEBI" id="CHEBI:15378"/>
        <dbReference type="ChEBI" id="CHEBI:43474"/>
        <dbReference type="ChEBI" id="CHEBI:57945"/>
        <dbReference type="ChEBI" id="CHEBI:64074"/>
        <dbReference type="ChEBI" id="CHEBI:456215"/>
        <dbReference type="ChEBI" id="CHEBI:456216"/>
        <dbReference type="EC" id="4.2.1.136"/>
    </reaction>
</comment>
<evidence type="ECO:0000256" key="11">
    <source>
        <dbReference type="ARBA" id="ARBA00023235"/>
    </source>
</evidence>
<dbReference type="GO" id="GO:0052855">
    <property type="term" value="F:ADP-dependent NAD(P)H-hydrate dehydratase activity"/>
    <property type="evidence" value="ECO:0007669"/>
    <property type="project" value="UniProtKB-UniRule"/>
</dbReference>
<keyword evidence="10 17" id="KW-0520">NAD</keyword>
<dbReference type="NCBIfam" id="TIGR00196">
    <property type="entry name" value="yjeF_cterm"/>
    <property type="match status" value="1"/>
</dbReference>
<dbReference type="Gene3D" id="3.40.1190.20">
    <property type="match status" value="1"/>
</dbReference>
<comment type="caution">
    <text evidence="18">Lacks conserved residue(s) required for the propagation of feature annotation.</text>
</comment>
<feature type="binding site" evidence="17">
    <location>
        <begin position="401"/>
        <end position="405"/>
    </location>
    <ligand>
        <name>AMP</name>
        <dbReference type="ChEBI" id="CHEBI:456215"/>
    </ligand>
</feature>
<keyword evidence="11 18" id="KW-0413">Isomerase</keyword>
<dbReference type="Pfam" id="PF03853">
    <property type="entry name" value="YjeF_N"/>
    <property type="match status" value="1"/>
</dbReference>
<dbReference type="EC" id="5.1.99.6" evidence="19"/>
<feature type="binding site" evidence="18">
    <location>
        <position position="158"/>
    </location>
    <ligand>
        <name>(6S)-NADPHX</name>
        <dbReference type="ChEBI" id="CHEBI:64076"/>
    </ligand>
</feature>
<feature type="binding site" evidence="17">
    <location>
        <position position="364"/>
    </location>
    <ligand>
        <name>(6S)-NADPHX</name>
        <dbReference type="ChEBI" id="CHEBI:64076"/>
    </ligand>
</feature>
<feature type="binding site" evidence="17">
    <location>
        <position position="321"/>
    </location>
    <ligand>
        <name>(6S)-NADPHX</name>
        <dbReference type="ChEBI" id="CHEBI:64076"/>
    </ligand>
</feature>
<reference evidence="22" key="1">
    <citation type="submission" date="2017-10" db="EMBL/GenBank/DDBJ databases">
        <title>Whole genome sequencing of members of genus Pseudoxanthomonas.</title>
        <authorList>
            <person name="Kumar S."/>
            <person name="Bansal K."/>
            <person name="Kaur A."/>
            <person name="Patil P."/>
            <person name="Sharma S."/>
            <person name="Patil P.B."/>
        </authorList>
    </citation>
    <scope>NUCLEOTIDE SEQUENCE</scope>
    <source>
        <strain evidence="22">DSM 22914</strain>
    </source>
</reference>
<comment type="similarity">
    <text evidence="18">Belongs to the NnrE/AIBP family.</text>
</comment>
<feature type="binding site" evidence="18">
    <location>
        <position position="161"/>
    </location>
    <ligand>
        <name>K(+)</name>
        <dbReference type="ChEBI" id="CHEBI:29103"/>
    </ligand>
</feature>
<comment type="function">
    <text evidence="18">Catalyzes the epimerization of the S- and R-forms of NAD(P)HX, a damaged form of NAD(P)H that is a result of enzymatic or heat-dependent hydration. This is a prerequisite for the S-specific NAD(P)H-hydrate dehydratase to allow the repair of both epimers of NAD(P)HX.</text>
</comment>
<evidence type="ECO:0000256" key="17">
    <source>
        <dbReference type="HAMAP-Rule" id="MF_01965"/>
    </source>
</evidence>
<sequence length="493" mass="49946">MPTPATALHDAAAARAIDRRATAALGGDGYVLMQRAGQAAWRALLELWPQATRIVVACGPGNNGGDGYVLARLARQSGRQVRVVHPAGGGPRSPLAQRACTDYLAAGGRVDLFPCALDEADVLVDAVFGIGLEQAPREDVAALLRALDAAPAPVLALDVPSGVDADRGCVPGVAVRADCTLQFIVPHVGLYTGAALDHTGTLRLDTLEVDAATIAASAPAARLLRAPALGGWLPPRPRDFHKGLAGRVLCIGGEHGHGGAIVLCAEAALRAGAGLVSVAARERLAPVLLARRPEAMPVAVESEAELEPLLAPADVVAAGPGLGQGQWGRALLRRALAAGKPLVLDADALNLLDAPVPDAVLTPHPGEAARLLGTTTAAVQADRFGAARALAERYRAVVVLKGAGSIVAAPERPPCVVAGGNPGMATGGMGDLLTGVVAALRAQGLEAFEAACAGAVLHAEAGDRAASEGGQRGLLPSDLLPWLRRLANPGTGT</sequence>
<dbReference type="PANTHER" id="PTHR12592">
    <property type="entry name" value="ATP-DEPENDENT (S)-NAD(P)H-HYDRATE DEHYDRATASE FAMILY MEMBER"/>
    <property type="match status" value="1"/>
</dbReference>
<name>A0A921NTM8_9GAMM</name>
<keyword evidence="23" id="KW-1185">Reference proteome</keyword>
<evidence type="ECO:0000256" key="7">
    <source>
        <dbReference type="ARBA" id="ARBA00022840"/>
    </source>
</evidence>
<comment type="catalytic activity">
    <reaction evidence="16 17 19">
        <text>(6S)-NADPHX + ADP = AMP + phosphate + NADPH + H(+)</text>
        <dbReference type="Rhea" id="RHEA:32235"/>
        <dbReference type="ChEBI" id="CHEBI:15378"/>
        <dbReference type="ChEBI" id="CHEBI:43474"/>
        <dbReference type="ChEBI" id="CHEBI:57783"/>
        <dbReference type="ChEBI" id="CHEBI:64076"/>
        <dbReference type="ChEBI" id="CHEBI:456215"/>
        <dbReference type="ChEBI" id="CHEBI:456216"/>
        <dbReference type="EC" id="4.2.1.136"/>
    </reaction>
</comment>
<dbReference type="InterPro" id="IPR004443">
    <property type="entry name" value="YjeF_N_dom"/>
</dbReference>
<dbReference type="SUPFAM" id="SSF53613">
    <property type="entry name" value="Ribokinase-like"/>
    <property type="match status" value="1"/>
</dbReference>
<evidence type="ECO:0000256" key="3">
    <source>
        <dbReference type="ARBA" id="ARBA00006001"/>
    </source>
</evidence>
<dbReference type="InterPro" id="IPR030677">
    <property type="entry name" value="Nnr"/>
</dbReference>
<dbReference type="RefSeq" id="WP_162124438.1">
    <property type="nucleotide sequence ID" value="NZ_PDWK01000030.1"/>
</dbReference>
<evidence type="ECO:0000259" key="21">
    <source>
        <dbReference type="PROSITE" id="PS51385"/>
    </source>
</evidence>
<dbReference type="GO" id="GO:0052856">
    <property type="term" value="F:NAD(P)HX epimerase activity"/>
    <property type="evidence" value="ECO:0007669"/>
    <property type="project" value="UniProtKB-UniRule"/>
</dbReference>
<feature type="domain" description="YjeF N-terminal" evidence="21">
    <location>
        <begin position="14"/>
        <end position="215"/>
    </location>
</feature>
<evidence type="ECO:0000256" key="14">
    <source>
        <dbReference type="ARBA" id="ARBA00025153"/>
    </source>
</evidence>